<dbReference type="KEGG" id="clup:CLUP02_03815"/>
<reference evidence="2" key="1">
    <citation type="journal article" date="2021" name="Mol. Plant Microbe Interact.">
        <title>Complete Genome Sequence of the Plant-Pathogenic Fungus Colletotrichum lupini.</title>
        <authorList>
            <person name="Baroncelli R."/>
            <person name="Pensec F."/>
            <person name="Da Lio D."/>
            <person name="Boufleur T."/>
            <person name="Vicente I."/>
            <person name="Sarrocco S."/>
            <person name="Picot A."/>
            <person name="Baraldi E."/>
            <person name="Sukno S."/>
            <person name="Thon M."/>
            <person name="Le Floch G."/>
        </authorList>
    </citation>
    <scope>NUCLEOTIDE SEQUENCE</scope>
    <source>
        <strain evidence="2">IMI 504893</strain>
    </source>
</reference>
<accession>A0A9Q8WC63</accession>
<dbReference type="EMBL" id="CP019474">
    <property type="protein sequence ID" value="UQC78338.1"/>
    <property type="molecule type" value="Genomic_DNA"/>
</dbReference>
<feature type="region of interest" description="Disordered" evidence="1">
    <location>
        <begin position="25"/>
        <end position="55"/>
    </location>
</feature>
<proteinExistence type="predicted"/>
<dbReference type="GeneID" id="73337842"/>
<dbReference type="AlphaFoldDB" id="A0A9Q8WC63"/>
<dbReference type="RefSeq" id="XP_049139975.1">
    <property type="nucleotide sequence ID" value="XM_049282832.1"/>
</dbReference>
<keyword evidence="3" id="KW-1185">Reference proteome</keyword>
<dbReference type="Proteomes" id="UP000830671">
    <property type="component" value="Chromosome 2"/>
</dbReference>
<protein>
    <submittedName>
        <fullName evidence="2">Uncharacterized protein</fullName>
    </submittedName>
</protein>
<name>A0A9Q8WC63_9PEZI</name>
<gene>
    <name evidence="2" type="ORF">CLUP02_03815</name>
</gene>
<evidence type="ECO:0000313" key="2">
    <source>
        <dbReference type="EMBL" id="UQC78338.1"/>
    </source>
</evidence>
<sequence length="206" mass="22368">MHHNSPMDQSTTTARSCTVVLYQAARHGRTERNVRPRGQSGMPHAVRPQAEPGLELQTKTRTKTNGFPTSKWFLLSVPDFVAYLHRLSEASGITSGLGRIRVIDNAVCLSFSPEISVIPPLVRGTFANANNKHEPWYLLDAGADLDPLLSSFFSSIPERLLGTEVCTYGPLVLACCIGENTGKSMFPPAGLWKFSDGVLGIGTGLK</sequence>
<evidence type="ECO:0000313" key="3">
    <source>
        <dbReference type="Proteomes" id="UP000830671"/>
    </source>
</evidence>
<organism evidence="2 3">
    <name type="scientific">Colletotrichum lupini</name>
    <dbReference type="NCBI Taxonomy" id="145971"/>
    <lineage>
        <taxon>Eukaryota</taxon>
        <taxon>Fungi</taxon>
        <taxon>Dikarya</taxon>
        <taxon>Ascomycota</taxon>
        <taxon>Pezizomycotina</taxon>
        <taxon>Sordariomycetes</taxon>
        <taxon>Hypocreomycetidae</taxon>
        <taxon>Glomerellales</taxon>
        <taxon>Glomerellaceae</taxon>
        <taxon>Colletotrichum</taxon>
        <taxon>Colletotrichum acutatum species complex</taxon>
    </lineage>
</organism>
<evidence type="ECO:0000256" key="1">
    <source>
        <dbReference type="SAM" id="MobiDB-lite"/>
    </source>
</evidence>